<organism evidence="1 2">
    <name type="scientific">Quercus suber</name>
    <name type="common">Cork oak</name>
    <dbReference type="NCBI Taxonomy" id="58331"/>
    <lineage>
        <taxon>Eukaryota</taxon>
        <taxon>Viridiplantae</taxon>
        <taxon>Streptophyta</taxon>
        <taxon>Embryophyta</taxon>
        <taxon>Tracheophyta</taxon>
        <taxon>Spermatophyta</taxon>
        <taxon>Magnoliopsida</taxon>
        <taxon>eudicotyledons</taxon>
        <taxon>Gunneridae</taxon>
        <taxon>Pentapetalae</taxon>
        <taxon>rosids</taxon>
        <taxon>fabids</taxon>
        <taxon>Fagales</taxon>
        <taxon>Fagaceae</taxon>
        <taxon>Quercus</taxon>
    </lineage>
</organism>
<dbReference type="Proteomes" id="UP000237347">
    <property type="component" value="Unassembled WGS sequence"/>
</dbReference>
<proteinExistence type="predicted"/>
<dbReference type="AlphaFoldDB" id="A0AAW0LQH7"/>
<gene>
    <name evidence="1" type="ORF">CFP56_038333</name>
</gene>
<protein>
    <submittedName>
        <fullName evidence="1">Uncharacterized protein</fullName>
    </submittedName>
</protein>
<accession>A0AAW0LQH7</accession>
<reference evidence="1 2" key="1">
    <citation type="journal article" date="2018" name="Sci. Data">
        <title>The draft genome sequence of cork oak.</title>
        <authorList>
            <person name="Ramos A.M."/>
            <person name="Usie A."/>
            <person name="Barbosa P."/>
            <person name="Barros P.M."/>
            <person name="Capote T."/>
            <person name="Chaves I."/>
            <person name="Simoes F."/>
            <person name="Abreu I."/>
            <person name="Carrasquinho I."/>
            <person name="Faro C."/>
            <person name="Guimaraes J.B."/>
            <person name="Mendonca D."/>
            <person name="Nobrega F."/>
            <person name="Rodrigues L."/>
            <person name="Saibo N.J.M."/>
            <person name="Varela M.C."/>
            <person name="Egas C."/>
            <person name="Matos J."/>
            <person name="Miguel C.M."/>
            <person name="Oliveira M.M."/>
            <person name="Ricardo C.P."/>
            <person name="Goncalves S."/>
        </authorList>
    </citation>
    <scope>NUCLEOTIDE SEQUENCE [LARGE SCALE GENOMIC DNA]</scope>
    <source>
        <strain evidence="2">cv. HL8</strain>
    </source>
</reference>
<sequence length="127" mass="13967">MPNLSPSLSLSLSLSPSLPEPVPLSTLSLSQPESIPLTITLTLPRSPSLCLDDVPTLLVIENLIESAKHPYLSKLIQELYPEDIQMEACSGFKGIECIGEQLPEWKGSLEDFHLVSELGTRYLKYSS</sequence>
<dbReference type="EMBL" id="PKMF04000073">
    <property type="protein sequence ID" value="KAK7852718.1"/>
    <property type="molecule type" value="Genomic_DNA"/>
</dbReference>
<evidence type="ECO:0000313" key="2">
    <source>
        <dbReference type="Proteomes" id="UP000237347"/>
    </source>
</evidence>
<comment type="caution">
    <text evidence="1">The sequence shown here is derived from an EMBL/GenBank/DDBJ whole genome shotgun (WGS) entry which is preliminary data.</text>
</comment>
<name>A0AAW0LQH7_QUESU</name>
<evidence type="ECO:0000313" key="1">
    <source>
        <dbReference type="EMBL" id="KAK7852718.1"/>
    </source>
</evidence>
<keyword evidence="2" id="KW-1185">Reference proteome</keyword>